<comment type="caution">
    <text evidence="1">The sequence shown here is derived from an EMBL/GenBank/DDBJ whole genome shotgun (WGS) entry which is preliminary data.</text>
</comment>
<dbReference type="AlphaFoldDB" id="A0A8J8NWM1"/>
<accession>A0A8J8NWM1</accession>
<reference evidence="1" key="1">
    <citation type="submission" date="2019-06" db="EMBL/GenBank/DDBJ databases">
        <authorList>
            <person name="Zheng W."/>
        </authorList>
    </citation>
    <scope>NUCLEOTIDE SEQUENCE</scope>
    <source>
        <strain evidence="1">QDHG01</strain>
    </source>
</reference>
<protein>
    <submittedName>
        <fullName evidence="1">Uncharacterized protein</fullName>
    </submittedName>
</protein>
<proteinExistence type="predicted"/>
<keyword evidence="2" id="KW-1185">Reference proteome</keyword>
<evidence type="ECO:0000313" key="1">
    <source>
        <dbReference type="EMBL" id="TNV82928.1"/>
    </source>
</evidence>
<organism evidence="1 2">
    <name type="scientific">Halteria grandinella</name>
    <dbReference type="NCBI Taxonomy" id="5974"/>
    <lineage>
        <taxon>Eukaryota</taxon>
        <taxon>Sar</taxon>
        <taxon>Alveolata</taxon>
        <taxon>Ciliophora</taxon>
        <taxon>Intramacronucleata</taxon>
        <taxon>Spirotrichea</taxon>
        <taxon>Stichotrichia</taxon>
        <taxon>Sporadotrichida</taxon>
        <taxon>Halteriidae</taxon>
        <taxon>Halteria</taxon>
    </lineage>
</organism>
<dbReference type="Proteomes" id="UP000785679">
    <property type="component" value="Unassembled WGS sequence"/>
</dbReference>
<gene>
    <name evidence="1" type="ORF">FGO68_gene6564</name>
</gene>
<dbReference type="EMBL" id="RRYP01004359">
    <property type="protein sequence ID" value="TNV82928.1"/>
    <property type="molecule type" value="Genomic_DNA"/>
</dbReference>
<name>A0A8J8NWM1_HALGN</name>
<sequence length="66" mass="7642">MIKQSIMGFKQKPTGPIGTQNVVLFGFSRAEGMRFRRPSKRMSTTAEKIFQLMQIMGIRHYNYEGN</sequence>
<evidence type="ECO:0000313" key="2">
    <source>
        <dbReference type="Proteomes" id="UP000785679"/>
    </source>
</evidence>